<dbReference type="PROSITE" id="PS51832">
    <property type="entry name" value="HD_GYP"/>
    <property type="match status" value="1"/>
</dbReference>
<dbReference type="eggNOG" id="COG4250">
    <property type="taxonomic scope" value="Bacteria"/>
</dbReference>
<dbReference type="KEGG" id="scs:Sta7437_1647"/>
<evidence type="ECO:0000313" key="2">
    <source>
        <dbReference type="EMBL" id="AFZ35212.1"/>
    </source>
</evidence>
<name>K9XU57_STAC7</name>
<dbReference type="Pfam" id="PF13487">
    <property type="entry name" value="HD_5"/>
    <property type="match status" value="1"/>
</dbReference>
<dbReference type="STRING" id="111780.Sta7437_1647"/>
<dbReference type="Gene3D" id="1.10.3210.10">
    <property type="entry name" value="Hypothetical protein af1432"/>
    <property type="match status" value="1"/>
</dbReference>
<dbReference type="PATRIC" id="fig|111780.3.peg.1717"/>
<feature type="domain" description="HD-GYP" evidence="1">
    <location>
        <begin position="240"/>
        <end position="435"/>
    </location>
</feature>
<accession>K9XU57</accession>
<dbReference type="eggNOG" id="COG2206">
    <property type="taxonomic scope" value="Bacteria"/>
</dbReference>
<dbReference type="Pfam" id="PF17150">
    <property type="entry name" value="CHASE6_C"/>
    <property type="match status" value="1"/>
</dbReference>
<evidence type="ECO:0000313" key="3">
    <source>
        <dbReference type="Proteomes" id="UP000010473"/>
    </source>
</evidence>
<dbReference type="InterPro" id="IPR019278">
    <property type="entry name" value="DICT_dom"/>
</dbReference>
<protein>
    <submittedName>
        <fullName evidence="2">Sensor protein</fullName>
    </submittedName>
</protein>
<keyword evidence="3" id="KW-1185">Reference proteome</keyword>
<dbReference type="OrthoDB" id="9804747at2"/>
<dbReference type="InterPro" id="IPR052020">
    <property type="entry name" value="Cyclic_di-GMP/3'3'-cGAMP_PDE"/>
</dbReference>
<dbReference type="RefSeq" id="WP_015192883.1">
    <property type="nucleotide sequence ID" value="NC_019748.1"/>
</dbReference>
<dbReference type="PANTHER" id="PTHR45228:SF1">
    <property type="entry name" value="CYCLIC DI-GMP PHOSPHODIESTERASE TM_0186"/>
    <property type="match status" value="1"/>
</dbReference>
<dbReference type="AlphaFoldDB" id="K9XU57"/>
<proteinExistence type="predicted"/>
<dbReference type="EMBL" id="CP003653">
    <property type="protein sequence ID" value="AFZ35212.1"/>
    <property type="molecule type" value="Genomic_DNA"/>
</dbReference>
<sequence length="459" mass="51114">MLEGSILQQLVQAHQNSKRPINLGVYYKNTLVALCHALEDFILESEDKPLMIAAFQRGKWYLEEAERYNDLAQKSLQVAIMAAPEAGFAEHPTSQKDNVALVSLKPDDPVAQEWHLMIISSTYTAMVLCQELSEADYGIEGRPHADLERKFYGFWTFEPDLVTETVKLAIAHIQSYNPDLAHTLTTQVEQILTQSISQPREDLSVVVSRVVEYLQNCQQDLHNSQPTAAYAYFQALDDNIVSNEMQALLRMAQIIDLTDVRNPMAATEVSAMAEAMGQLLDLPAWQVKRLRLGGLLYRLGLFSTVKIDNEKKSPVQQQVLQASESLPQASVLRIMPQLQAIATILTHQTEAWDGSGTPAGLAYDSIPLESRILRLVADFQQQVTNYSQAETVDNPLAQALSYCQNQAGETYDPKLVEALGLLVMGMQQGMSIQAYQPKIATGMWLLDSEQIGKNPTTSS</sequence>
<reference evidence="3" key="1">
    <citation type="journal article" date="2013" name="Proc. Natl. Acad. Sci. U.S.A.">
        <title>Improving the coverage of the cyanobacterial phylum using diversity-driven genome sequencing.</title>
        <authorList>
            <person name="Shih P.M."/>
            <person name="Wu D."/>
            <person name="Latifi A."/>
            <person name="Axen S.D."/>
            <person name="Fewer D.P."/>
            <person name="Talla E."/>
            <person name="Calteau A."/>
            <person name="Cai F."/>
            <person name="Tandeau de Marsac N."/>
            <person name="Rippka R."/>
            <person name="Herdman M."/>
            <person name="Sivonen K."/>
            <person name="Coursin T."/>
            <person name="Laurent T."/>
            <person name="Goodwin L."/>
            <person name="Nolan M."/>
            <person name="Davenport K.W."/>
            <person name="Han C.S."/>
            <person name="Rubin E.M."/>
            <person name="Eisen J.A."/>
            <person name="Woyke T."/>
            <person name="Gugger M."/>
            <person name="Kerfeld C.A."/>
        </authorList>
    </citation>
    <scope>NUCLEOTIDE SEQUENCE [LARGE SCALE GENOMIC DNA]</scope>
    <source>
        <strain evidence="3">ATCC 29371 / PCC 7437</strain>
    </source>
</reference>
<gene>
    <name evidence="2" type="ordered locus">Sta7437_1647</name>
</gene>
<dbReference type="InterPro" id="IPR033415">
    <property type="entry name" value="CHASE6_C"/>
</dbReference>
<dbReference type="HOGENOM" id="CLU_591653_0_0_3"/>
<organism evidence="2 3">
    <name type="scientific">Stanieria cyanosphaera (strain ATCC 29371 / PCC 7437)</name>
    <dbReference type="NCBI Taxonomy" id="111780"/>
    <lineage>
        <taxon>Bacteria</taxon>
        <taxon>Bacillati</taxon>
        <taxon>Cyanobacteriota</taxon>
        <taxon>Cyanophyceae</taxon>
        <taxon>Pleurocapsales</taxon>
        <taxon>Dermocarpellaceae</taxon>
        <taxon>Stanieria</taxon>
    </lineage>
</organism>
<dbReference type="Pfam" id="PF10069">
    <property type="entry name" value="DICT"/>
    <property type="match status" value="1"/>
</dbReference>
<dbReference type="InterPro" id="IPR037522">
    <property type="entry name" value="HD_GYP_dom"/>
</dbReference>
<dbReference type="Proteomes" id="UP000010473">
    <property type="component" value="Chromosome"/>
</dbReference>
<dbReference type="PANTHER" id="PTHR45228">
    <property type="entry name" value="CYCLIC DI-GMP PHOSPHODIESTERASE TM_0186-RELATED"/>
    <property type="match status" value="1"/>
</dbReference>
<evidence type="ECO:0000259" key="1">
    <source>
        <dbReference type="PROSITE" id="PS51832"/>
    </source>
</evidence>